<feature type="region of interest" description="Disordered" evidence="7">
    <location>
        <begin position="626"/>
        <end position="659"/>
    </location>
</feature>
<comment type="similarity">
    <text evidence="1">Belongs to the peptidase C48 family.</text>
</comment>
<gene>
    <name evidence="12" type="ORF">F3Y22_tig00110963pilonHSYRG00161</name>
</gene>
<dbReference type="InterPro" id="IPR011009">
    <property type="entry name" value="Kinase-like_dom_sf"/>
</dbReference>
<evidence type="ECO:0000256" key="8">
    <source>
        <dbReference type="SAM" id="Phobius"/>
    </source>
</evidence>
<accession>A0A6A2ZAM4</accession>
<evidence type="ECO:0000259" key="11">
    <source>
        <dbReference type="PROSITE" id="PS50600"/>
    </source>
</evidence>
<keyword evidence="3" id="KW-0645">Protease</keyword>
<dbReference type="PROSITE" id="PS50011">
    <property type="entry name" value="PROTEIN_KINASE_DOM"/>
    <property type="match status" value="1"/>
</dbReference>
<evidence type="ECO:0000256" key="1">
    <source>
        <dbReference type="ARBA" id="ARBA00005234"/>
    </source>
</evidence>
<dbReference type="GO" id="GO:0004674">
    <property type="term" value="F:protein serine/threonine kinase activity"/>
    <property type="evidence" value="ECO:0007669"/>
    <property type="project" value="UniProtKB-KW"/>
</dbReference>
<keyword evidence="2" id="KW-0808">Transferase</keyword>
<dbReference type="GO" id="GO:0005524">
    <property type="term" value="F:ATP binding"/>
    <property type="evidence" value="ECO:0007669"/>
    <property type="project" value="UniProtKB-KW"/>
</dbReference>
<dbReference type="Pfam" id="PF02902">
    <property type="entry name" value="Peptidase_C48"/>
    <property type="match status" value="1"/>
</dbReference>
<evidence type="ECO:0000259" key="10">
    <source>
        <dbReference type="PROSITE" id="PS50011"/>
    </source>
</evidence>
<reference evidence="12" key="1">
    <citation type="submission" date="2019-09" db="EMBL/GenBank/DDBJ databases">
        <title>Draft genome information of white flower Hibiscus syriacus.</title>
        <authorList>
            <person name="Kim Y.-M."/>
        </authorList>
    </citation>
    <scope>NUCLEOTIDE SEQUENCE [LARGE SCALE GENOMIC DNA]</scope>
    <source>
        <strain evidence="12">YM2019G1</strain>
    </source>
</reference>
<dbReference type="PANTHER" id="PTHR47989">
    <property type="entry name" value="OS01G0750732 PROTEIN"/>
    <property type="match status" value="1"/>
</dbReference>
<evidence type="ECO:0000256" key="4">
    <source>
        <dbReference type="ARBA" id="ARBA00022741"/>
    </source>
</evidence>
<keyword evidence="8" id="KW-1133">Transmembrane helix</keyword>
<dbReference type="Gene3D" id="1.10.510.10">
    <property type="entry name" value="Transferase(Phosphotransferase) domain 1"/>
    <property type="match status" value="1"/>
</dbReference>
<sequence length="1420" mass="161100">MWACSFTLFSLVILARPELTVSSIPASVLRSEQEPISQFSSQMEAVSPGVAVVRVVHHQDLNKRILIALIVASTLLCGLLLFLLCFWICRLKILKNSNGKRKQNQEPTKALSLSPIVDRFNSLWMAGKKGSVAVIEYRLLETATNGFQESNVLGEGGCGRVYKASFDEKFLAAVKKLVDVGVDAEREFENEVDWLVKIRHQNIVSLLGYCIHGETRLLVYEMMQNGSLESQLHGPSQGSALSWHLRMKIAIDVARALEYLHENCNPPVVHRDIKSSNILLDSNFNAKLSDFGLAVTTESQNKNVELSGTLGYVAPEYLLEDLQKDGDVAVHVSCLSKLTDKSDVYAFGVVLLELLIGKKPLEKMSPTRCQSRLMVLIQVMPQLTDRLKLPNIVDPVIKDTMDLKHLYQVAAIAVLCIQTEPSYRPLITDVLHSLIPLVPVELGAFPHSFLNERFLRGSDAISLCREIHTFGFLIVHPGGHVELHDRPILAADIIYRNPRCVVAHPHVFQQPWAIVAPETELPLGQKFYVVPISTIRKLQRLSNKYSSTPTISESQQNGELKAADKDDSISICWFFTNKNNKTPYSRMNHSSEGEDSSADKGISKDMEKDGWRFDDKSCFACMKTGVKSSNDHHKSDDVDDSSDPISISHSLRRNPYPSPKISVPIAGEIPHNHSQSKIPHNHSEMENQPPRKFFSASLTLRNKVSLATTIASKLSPAQRKLFEETCFGPWLRVQHPGGDASLTHLWLQTMTSDLPDSIQRGEEEIWFHFPPAYTCFGRKEFCLITGLRFGHDDVGRYTRHITRPSWLSRVFPDESIEKPNLHVDDMKKLFNKKDGFTRMNDVDVVRIWIFEAFPSMRTYALKSSDDIPRAISWKRKRMLDWEDLIPYATINNEANTPLMRLTPTEAELATDWWQASQRFFDGTNDEQPPLPLLREPSPHPEPSPDRPDYTPLQREPSPIPSHHRVSSPPSPHDRRPTKMPRLLSPCSPPPRDESRELRDEVNALREEIDTLRDNDGAWRVEVSTLRGEVAALREMVVSLQNEVHTLRNERTDKVDALRRVFLARQSSRIRRCARAIKSPYTPIVRRHRKKKPDSPIIPQESTPIVEEAPIIPRESPPTVQEATVIVEEVPPTIQEPDSHGVIYRILEKPSDVPDMMDSSWLSYELPASTIPVSEEERKQLPDTILDNTLWAKTAVIFIYMSEARGVEDNGYFDGGHIDAWVSRLLIIRKLKENKRNTRYTIMPTAFNAVHLKNQRDESFALGNGQAKLYPAWWEVDKVFIPVLERNHWLLVELQIPSLKAIVYDSMINYISLADLRDIIKGWSSYLAKYLDAINYWTRSGNKKPKKLNITVSRDETAPQQTKGPRGDCGPLVCLALDRLITGSIKYLPPTDIDRAAVGLWFRHYMARSIYTRRCLPASAL</sequence>
<keyword evidence="13" id="KW-1185">Reference proteome</keyword>
<evidence type="ECO:0000313" key="12">
    <source>
        <dbReference type="EMBL" id="KAE8688596.1"/>
    </source>
</evidence>
<dbReference type="InterPro" id="IPR038765">
    <property type="entry name" value="Papain-like_cys_pep_sf"/>
</dbReference>
<dbReference type="SMART" id="SM00220">
    <property type="entry name" value="S_TKc"/>
    <property type="match status" value="1"/>
</dbReference>
<dbReference type="GO" id="GO:0006508">
    <property type="term" value="P:proteolysis"/>
    <property type="evidence" value="ECO:0007669"/>
    <property type="project" value="UniProtKB-KW"/>
</dbReference>
<dbReference type="Gene3D" id="3.30.200.20">
    <property type="entry name" value="Phosphorylase Kinase, domain 1"/>
    <property type="match status" value="1"/>
</dbReference>
<comment type="caution">
    <text evidence="12">The sequence shown here is derived from an EMBL/GenBank/DDBJ whole genome shotgun (WGS) entry which is preliminary data.</text>
</comment>
<keyword evidence="5" id="KW-0378">Hydrolase</keyword>
<dbReference type="InterPro" id="IPR000719">
    <property type="entry name" value="Prot_kinase_dom"/>
</dbReference>
<feature type="transmembrane region" description="Helical" evidence="8">
    <location>
        <begin position="65"/>
        <end position="89"/>
    </location>
</feature>
<proteinExistence type="inferred from homology"/>
<keyword evidence="8" id="KW-0472">Membrane</keyword>
<dbReference type="EMBL" id="VEPZ02001185">
    <property type="protein sequence ID" value="KAE8688596.1"/>
    <property type="molecule type" value="Genomic_DNA"/>
</dbReference>
<feature type="signal peptide" evidence="9">
    <location>
        <begin position="1"/>
        <end position="22"/>
    </location>
</feature>
<name>A0A6A2ZAM4_HIBSY</name>
<dbReference type="Gene3D" id="3.40.395.10">
    <property type="entry name" value="Adenoviral Proteinase, Chain A"/>
    <property type="match status" value="1"/>
</dbReference>
<feature type="region of interest" description="Disordered" evidence="7">
    <location>
        <begin position="920"/>
        <end position="998"/>
    </location>
</feature>
<keyword evidence="4" id="KW-0547">Nucleotide-binding</keyword>
<feature type="domain" description="Protein kinase" evidence="10">
    <location>
        <begin position="147"/>
        <end position="450"/>
    </location>
</feature>
<dbReference type="PROSITE" id="PS00108">
    <property type="entry name" value="PROTEIN_KINASE_ST"/>
    <property type="match status" value="1"/>
</dbReference>
<protein>
    <submittedName>
        <fullName evidence="12">Receptor-like protein kinase</fullName>
    </submittedName>
</protein>
<dbReference type="GO" id="GO:0008234">
    <property type="term" value="F:cysteine-type peptidase activity"/>
    <property type="evidence" value="ECO:0007669"/>
    <property type="project" value="InterPro"/>
</dbReference>
<evidence type="ECO:0000256" key="2">
    <source>
        <dbReference type="ARBA" id="ARBA00022527"/>
    </source>
</evidence>
<feature type="compositionally biased region" description="Basic and acidic residues" evidence="7">
    <location>
        <begin position="589"/>
        <end position="603"/>
    </location>
</feature>
<keyword evidence="8" id="KW-0812">Transmembrane</keyword>
<feature type="domain" description="Ubiquitin-like protease family profile" evidence="11">
    <location>
        <begin position="1196"/>
        <end position="1379"/>
    </location>
</feature>
<evidence type="ECO:0000256" key="5">
    <source>
        <dbReference type="ARBA" id="ARBA00022801"/>
    </source>
</evidence>
<dbReference type="PROSITE" id="PS50600">
    <property type="entry name" value="ULP_PROTEASE"/>
    <property type="match status" value="1"/>
</dbReference>
<keyword evidence="9" id="KW-0732">Signal</keyword>
<feature type="compositionally biased region" description="Basic and acidic residues" evidence="7">
    <location>
        <begin position="936"/>
        <end position="948"/>
    </location>
</feature>
<evidence type="ECO:0000256" key="6">
    <source>
        <dbReference type="ARBA" id="ARBA00022840"/>
    </source>
</evidence>
<dbReference type="SUPFAM" id="SSF54001">
    <property type="entry name" value="Cysteine proteinases"/>
    <property type="match status" value="1"/>
</dbReference>
<evidence type="ECO:0000256" key="3">
    <source>
        <dbReference type="ARBA" id="ARBA00022670"/>
    </source>
</evidence>
<keyword evidence="6" id="KW-0067">ATP-binding</keyword>
<feature type="chain" id="PRO_5025464132" evidence="9">
    <location>
        <begin position="23"/>
        <end position="1420"/>
    </location>
</feature>
<dbReference type="Pfam" id="PF00069">
    <property type="entry name" value="Pkinase"/>
    <property type="match status" value="1"/>
</dbReference>
<keyword evidence="2" id="KW-0723">Serine/threonine-protein kinase</keyword>
<dbReference type="SUPFAM" id="SSF56112">
    <property type="entry name" value="Protein kinase-like (PK-like)"/>
    <property type="match status" value="1"/>
</dbReference>
<dbReference type="PANTHER" id="PTHR47989:SF27">
    <property type="entry name" value="PROTEIN KINASE DOMAIN-CONTAINING PROTEIN"/>
    <property type="match status" value="1"/>
</dbReference>
<dbReference type="InterPro" id="IPR003653">
    <property type="entry name" value="Peptidase_C48_C"/>
</dbReference>
<dbReference type="Pfam" id="PF14009">
    <property type="entry name" value="PADRE"/>
    <property type="match status" value="1"/>
</dbReference>
<dbReference type="Proteomes" id="UP000436088">
    <property type="component" value="Unassembled WGS sequence"/>
</dbReference>
<evidence type="ECO:0000256" key="9">
    <source>
        <dbReference type="SAM" id="SignalP"/>
    </source>
</evidence>
<evidence type="ECO:0000313" key="13">
    <source>
        <dbReference type="Proteomes" id="UP000436088"/>
    </source>
</evidence>
<keyword evidence="2" id="KW-0418">Kinase</keyword>
<dbReference type="FunFam" id="1.10.510.10:FF:000223">
    <property type="entry name" value="probable receptor-like protein kinase At1g80640"/>
    <property type="match status" value="1"/>
</dbReference>
<dbReference type="InterPro" id="IPR025322">
    <property type="entry name" value="PADRE_dom"/>
</dbReference>
<evidence type="ECO:0000256" key="7">
    <source>
        <dbReference type="SAM" id="MobiDB-lite"/>
    </source>
</evidence>
<dbReference type="FunFam" id="3.30.200.20:FF:000342">
    <property type="entry name" value="Protein kinase superfamily protein"/>
    <property type="match status" value="1"/>
</dbReference>
<feature type="region of interest" description="Disordered" evidence="7">
    <location>
        <begin position="583"/>
        <end position="603"/>
    </location>
</feature>
<dbReference type="InterPro" id="IPR008271">
    <property type="entry name" value="Ser/Thr_kinase_AS"/>
</dbReference>
<organism evidence="12 13">
    <name type="scientific">Hibiscus syriacus</name>
    <name type="common">Rose of Sharon</name>
    <dbReference type="NCBI Taxonomy" id="106335"/>
    <lineage>
        <taxon>Eukaryota</taxon>
        <taxon>Viridiplantae</taxon>
        <taxon>Streptophyta</taxon>
        <taxon>Embryophyta</taxon>
        <taxon>Tracheophyta</taxon>
        <taxon>Spermatophyta</taxon>
        <taxon>Magnoliopsida</taxon>
        <taxon>eudicotyledons</taxon>
        <taxon>Gunneridae</taxon>
        <taxon>Pentapetalae</taxon>
        <taxon>rosids</taxon>
        <taxon>malvids</taxon>
        <taxon>Malvales</taxon>
        <taxon>Malvaceae</taxon>
        <taxon>Malvoideae</taxon>
        <taxon>Hibiscus</taxon>
    </lineage>
</organism>